<protein>
    <submittedName>
        <fullName evidence="2">Uncharacterized protein</fullName>
    </submittedName>
</protein>
<evidence type="ECO:0000313" key="2">
    <source>
        <dbReference type="EMBL" id="TQN03432.1"/>
    </source>
</evidence>
<accession>A0A543L7X5</accession>
<proteinExistence type="predicted"/>
<feature type="region of interest" description="Disordered" evidence="1">
    <location>
        <begin position="59"/>
        <end position="79"/>
    </location>
</feature>
<evidence type="ECO:0000256" key="1">
    <source>
        <dbReference type="SAM" id="MobiDB-lite"/>
    </source>
</evidence>
<sequence>MYKHLLLHAIDYLKYIRQPGRLPPTENGPSGAQKKIWTGFIPHAQGSPGTQWNLERLTKRQKPSDADDATSQRKQSRMNVDAALEAGTQLAEGCQPGMGAFDYPPIASEPVIALDAPAGDTVLNTAALEVSTAPGEVITLVRMQLTGPATRPAWLATHGRQGIHQCLEDHRIMAIGSGDAKHQRDALSVRDQMAFAAEFAPVRRVGPCVRAPRGLGTLAPSIQARLKSSLPALRSSVSNAICRRCHTPALCQSRSRLQQVMPLPKPNSCGRCSQGVPVRSTNRMPFKACSSLSLGLPPLGEGSTKGSKGAILLYNAALISLFLFFPMPRQTHNVHSTMTGFC</sequence>
<organism evidence="2 3">
    <name type="scientific">Acidovorax temperans</name>
    <dbReference type="NCBI Taxonomy" id="80878"/>
    <lineage>
        <taxon>Bacteria</taxon>
        <taxon>Pseudomonadati</taxon>
        <taxon>Pseudomonadota</taxon>
        <taxon>Betaproteobacteria</taxon>
        <taxon>Burkholderiales</taxon>
        <taxon>Comamonadaceae</taxon>
        <taxon>Acidovorax</taxon>
    </lineage>
</organism>
<name>A0A543L7X5_9BURK</name>
<dbReference type="Proteomes" id="UP000316993">
    <property type="component" value="Unassembled WGS sequence"/>
</dbReference>
<reference evidence="2 3" key="1">
    <citation type="submission" date="2019-06" db="EMBL/GenBank/DDBJ databases">
        <title>Genomic Encyclopedia of Archaeal and Bacterial Type Strains, Phase II (KMG-II): from individual species to whole genera.</title>
        <authorList>
            <person name="Goeker M."/>
        </authorList>
    </citation>
    <scope>NUCLEOTIDE SEQUENCE [LARGE SCALE GENOMIC DNA]</scope>
    <source>
        <strain evidence="2 3">DSM 7270</strain>
    </source>
</reference>
<gene>
    <name evidence="2" type="ORF">BDD18_2115</name>
</gene>
<evidence type="ECO:0000313" key="3">
    <source>
        <dbReference type="Proteomes" id="UP000316993"/>
    </source>
</evidence>
<dbReference type="AlphaFoldDB" id="A0A543L7X5"/>
<dbReference type="EMBL" id="VFPV01000002">
    <property type="protein sequence ID" value="TQN03432.1"/>
    <property type="molecule type" value="Genomic_DNA"/>
</dbReference>
<comment type="caution">
    <text evidence="2">The sequence shown here is derived from an EMBL/GenBank/DDBJ whole genome shotgun (WGS) entry which is preliminary data.</text>
</comment>